<evidence type="ECO:0000313" key="8">
    <source>
        <dbReference type="EMBL" id="TSP11907.1"/>
    </source>
</evidence>
<dbReference type="SUPFAM" id="SSF46894">
    <property type="entry name" value="C-terminal effector domain of the bipartite response regulators"/>
    <property type="match status" value="1"/>
</dbReference>
<evidence type="ECO:0000256" key="4">
    <source>
        <dbReference type="ARBA" id="ARBA00023163"/>
    </source>
</evidence>
<keyword evidence="1 5" id="KW-0597">Phosphoprotein</keyword>
<proteinExistence type="predicted"/>
<dbReference type="SUPFAM" id="SSF52172">
    <property type="entry name" value="CheY-like"/>
    <property type="match status" value="1"/>
</dbReference>
<dbReference type="SMART" id="SM00421">
    <property type="entry name" value="HTH_LUXR"/>
    <property type="match status" value="1"/>
</dbReference>
<feature type="modified residue" description="4-aspartylphosphate" evidence="5">
    <location>
        <position position="103"/>
    </location>
</feature>
<evidence type="ECO:0000256" key="3">
    <source>
        <dbReference type="ARBA" id="ARBA00023125"/>
    </source>
</evidence>
<dbReference type="PANTHER" id="PTHR43214:SF41">
    <property type="entry name" value="NITRATE_NITRITE RESPONSE REGULATOR PROTEIN NARP"/>
    <property type="match status" value="1"/>
</dbReference>
<accession>A0ABY3EMC2</accession>
<feature type="domain" description="HTH luxR-type" evidence="6">
    <location>
        <begin position="202"/>
        <end position="267"/>
    </location>
</feature>
<dbReference type="PROSITE" id="PS50043">
    <property type="entry name" value="HTH_LUXR_2"/>
    <property type="match status" value="1"/>
</dbReference>
<name>A0ABY3EMC2_9BURK</name>
<keyword evidence="3" id="KW-0238">DNA-binding</keyword>
<feature type="domain" description="Response regulatory" evidence="7">
    <location>
        <begin position="51"/>
        <end position="168"/>
    </location>
</feature>
<reference evidence="8 9" key="1">
    <citation type="submission" date="2019-05" db="EMBL/GenBank/DDBJ databases">
        <title>Whole genome sequence analysis of Cupriavidus campinensis S14E4C strain.</title>
        <authorList>
            <person name="Abbaszade G."/>
            <person name="Szabo A."/>
            <person name="Toumi M."/>
            <person name="Toth E."/>
        </authorList>
    </citation>
    <scope>NUCLEOTIDE SEQUENCE [LARGE SCALE GENOMIC DNA]</scope>
    <source>
        <strain evidence="8 9">S14E4C</strain>
    </source>
</reference>
<dbReference type="PANTHER" id="PTHR43214">
    <property type="entry name" value="TWO-COMPONENT RESPONSE REGULATOR"/>
    <property type="match status" value="1"/>
</dbReference>
<dbReference type="Pfam" id="PF00196">
    <property type="entry name" value="GerE"/>
    <property type="match status" value="1"/>
</dbReference>
<dbReference type="InterPro" id="IPR001789">
    <property type="entry name" value="Sig_transdc_resp-reg_receiver"/>
</dbReference>
<protein>
    <submittedName>
        <fullName evidence="8">Response regulator transcription factor</fullName>
    </submittedName>
</protein>
<dbReference type="InterPro" id="IPR039420">
    <property type="entry name" value="WalR-like"/>
</dbReference>
<evidence type="ECO:0000256" key="5">
    <source>
        <dbReference type="PROSITE-ProRule" id="PRU00169"/>
    </source>
</evidence>
<dbReference type="PROSITE" id="PS50110">
    <property type="entry name" value="RESPONSE_REGULATORY"/>
    <property type="match status" value="1"/>
</dbReference>
<dbReference type="InterPro" id="IPR058245">
    <property type="entry name" value="NreC/VraR/RcsB-like_REC"/>
</dbReference>
<keyword evidence="9" id="KW-1185">Reference proteome</keyword>
<organism evidence="8 9">
    <name type="scientific">Cupriavidus campinensis</name>
    <dbReference type="NCBI Taxonomy" id="151783"/>
    <lineage>
        <taxon>Bacteria</taxon>
        <taxon>Pseudomonadati</taxon>
        <taxon>Pseudomonadota</taxon>
        <taxon>Betaproteobacteria</taxon>
        <taxon>Burkholderiales</taxon>
        <taxon>Burkholderiaceae</taxon>
        <taxon>Cupriavidus</taxon>
    </lineage>
</organism>
<dbReference type="InterPro" id="IPR000792">
    <property type="entry name" value="Tscrpt_reg_LuxR_C"/>
</dbReference>
<evidence type="ECO:0000256" key="2">
    <source>
        <dbReference type="ARBA" id="ARBA00023015"/>
    </source>
</evidence>
<dbReference type="Proteomes" id="UP000318943">
    <property type="component" value="Unassembled WGS sequence"/>
</dbReference>
<dbReference type="Pfam" id="PF00072">
    <property type="entry name" value="Response_reg"/>
    <property type="match status" value="1"/>
</dbReference>
<sequence length="272" mass="28946">MSPDRATCRHALRSWGVAAARAVAYRASTRSFRIQPPVPPDHAPPLDSPIRVALIEDDTRFSTAFLEALSGAPDMLTAGAVTTLRDGLALLQSAPAADILVVDLGLPDGSGIDAIRAARVAWPRCDVMVATVFGDESHVMQSIAAGATGYLLKDSTAAHIVRELRSLHQGGSPISPLIARQVLSRLQAPPAGALAQAPQAPAGPKPSALSPREVEVLNDITRGFSHDEIAQRIGVSRHTLLTYVRRIYVKLDVHSKVEAINVARQHGLLRDG</sequence>
<dbReference type="InterPro" id="IPR011006">
    <property type="entry name" value="CheY-like_superfamily"/>
</dbReference>
<dbReference type="CDD" id="cd06170">
    <property type="entry name" value="LuxR_C_like"/>
    <property type="match status" value="1"/>
</dbReference>
<keyword evidence="4" id="KW-0804">Transcription</keyword>
<dbReference type="InterPro" id="IPR016032">
    <property type="entry name" value="Sig_transdc_resp-reg_C-effctor"/>
</dbReference>
<keyword evidence="2" id="KW-0805">Transcription regulation</keyword>
<dbReference type="CDD" id="cd17535">
    <property type="entry name" value="REC_NarL-like"/>
    <property type="match status" value="1"/>
</dbReference>
<evidence type="ECO:0000256" key="1">
    <source>
        <dbReference type="ARBA" id="ARBA00022553"/>
    </source>
</evidence>
<dbReference type="SMART" id="SM00448">
    <property type="entry name" value="REC"/>
    <property type="match status" value="1"/>
</dbReference>
<comment type="caution">
    <text evidence="8">The sequence shown here is derived from an EMBL/GenBank/DDBJ whole genome shotgun (WGS) entry which is preliminary data.</text>
</comment>
<dbReference type="EMBL" id="VCIZ01000008">
    <property type="protein sequence ID" value="TSP11907.1"/>
    <property type="molecule type" value="Genomic_DNA"/>
</dbReference>
<dbReference type="PRINTS" id="PR00038">
    <property type="entry name" value="HTHLUXR"/>
</dbReference>
<evidence type="ECO:0000259" key="7">
    <source>
        <dbReference type="PROSITE" id="PS50110"/>
    </source>
</evidence>
<dbReference type="Gene3D" id="3.40.50.2300">
    <property type="match status" value="1"/>
</dbReference>
<evidence type="ECO:0000259" key="6">
    <source>
        <dbReference type="PROSITE" id="PS50043"/>
    </source>
</evidence>
<evidence type="ECO:0000313" key="9">
    <source>
        <dbReference type="Proteomes" id="UP000318943"/>
    </source>
</evidence>
<gene>
    <name evidence="8" type="ORF">FGG12_15385</name>
</gene>